<feature type="compositionally biased region" description="Low complexity" evidence="1">
    <location>
        <begin position="76"/>
        <end position="89"/>
    </location>
</feature>
<evidence type="ECO:0000256" key="1">
    <source>
        <dbReference type="SAM" id="MobiDB-lite"/>
    </source>
</evidence>
<evidence type="ECO:0000313" key="2">
    <source>
        <dbReference type="EMBL" id="RCV21277.1"/>
    </source>
</evidence>
<feature type="compositionally biased region" description="Gly residues" evidence="1">
    <location>
        <begin position="90"/>
        <end position="99"/>
    </location>
</feature>
<feature type="compositionally biased region" description="Low complexity" evidence="1">
    <location>
        <begin position="42"/>
        <end position="67"/>
    </location>
</feature>
<feature type="region of interest" description="Disordered" evidence="1">
    <location>
        <begin position="24"/>
        <end position="110"/>
    </location>
</feature>
<organism evidence="2">
    <name type="scientific">Setaria italica</name>
    <name type="common">Foxtail millet</name>
    <name type="synonym">Panicum italicum</name>
    <dbReference type="NCBI Taxonomy" id="4555"/>
    <lineage>
        <taxon>Eukaryota</taxon>
        <taxon>Viridiplantae</taxon>
        <taxon>Streptophyta</taxon>
        <taxon>Embryophyta</taxon>
        <taxon>Tracheophyta</taxon>
        <taxon>Spermatophyta</taxon>
        <taxon>Magnoliopsida</taxon>
        <taxon>Liliopsida</taxon>
        <taxon>Poales</taxon>
        <taxon>Poaceae</taxon>
        <taxon>PACMAD clade</taxon>
        <taxon>Panicoideae</taxon>
        <taxon>Panicodae</taxon>
        <taxon>Paniceae</taxon>
        <taxon>Cenchrinae</taxon>
        <taxon>Setaria</taxon>
    </lineage>
</organism>
<gene>
    <name evidence="2" type="ORF">SETIT_4G126500v2</name>
</gene>
<dbReference type="EMBL" id="CM003531">
    <property type="protein sequence ID" value="RCV21277.1"/>
    <property type="molecule type" value="Genomic_DNA"/>
</dbReference>
<reference evidence="2" key="2">
    <citation type="submission" date="2015-07" db="EMBL/GenBank/DDBJ databases">
        <authorList>
            <person name="Noorani M."/>
        </authorList>
    </citation>
    <scope>NUCLEOTIDE SEQUENCE</scope>
    <source>
        <strain evidence="2">Yugu1</strain>
    </source>
</reference>
<dbReference type="AlphaFoldDB" id="A0A368QTI5"/>
<sequence length="185" mass="19618">MQNHSHGNFHPRKIQTAVLCTRLFPGGHARGRPFPPRREGQRGAPAEAPPSSARSSSGCGSHRPSSRQGGRRESPRAAAGGVATACGGRAARGGAGGGRVPRWQHDPAGGPGEVFLPAGGRARFLAGLLVLRRAAGEPTTARCFHAYENSEIPVVLAHCRWIILLLLPFFPFLSSYFYSNHGDPA</sequence>
<protein>
    <submittedName>
        <fullName evidence="2">Uncharacterized protein</fullName>
    </submittedName>
</protein>
<proteinExistence type="predicted"/>
<accession>A0A368QTI5</accession>
<reference evidence="2" key="1">
    <citation type="journal article" date="2012" name="Nat. Biotechnol.">
        <title>Reference genome sequence of the model plant Setaria.</title>
        <authorList>
            <person name="Bennetzen J.L."/>
            <person name="Schmutz J."/>
            <person name="Wang H."/>
            <person name="Percifield R."/>
            <person name="Hawkins J."/>
            <person name="Pontaroli A.C."/>
            <person name="Estep M."/>
            <person name="Feng L."/>
            <person name="Vaughn J.N."/>
            <person name="Grimwood J."/>
            <person name="Jenkins J."/>
            <person name="Barry K."/>
            <person name="Lindquist E."/>
            <person name="Hellsten U."/>
            <person name="Deshpande S."/>
            <person name="Wang X."/>
            <person name="Wu X."/>
            <person name="Mitros T."/>
            <person name="Triplett J."/>
            <person name="Yang X."/>
            <person name="Ye C.Y."/>
            <person name="Mauro-Herrera M."/>
            <person name="Wang L."/>
            <person name="Li P."/>
            <person name="Sharma M."/>
            <person name="Sharma R."/>
            <person name="Ronald P.C."/>
            <person name="Panaud O."/>
            <person name="Kellogg E.A."/>
            <person name="Brutnell T.P."/>
            <person name="Doust A.N."/>
            <person name="Tuskan G.A."/>
            <person name="Rokhsar D."/>
            <person name="Devos K.M."/>
        </authorList>
    </citation>
    <scope>NUCLEOTIDE SEQUENCE [LARGE SCALE GENOMIC DNA]</scope>
    <source>
        <strain evidence="2">Yugu1</strain>
    </source>
</reference>
<name>A0A368QTI5_SETIT</name>